<gene>
    <name evidence="2" type="ORF">WH52_04885</name>
</gene>
<sequence>MSIILWNCTSNDIEKSDSKTIIVASEKRSCQGITQLSCFLIKEKENDSWEFFYNEIKGFDYEEGFEYKLLVSEKEINPVPADASSIETTLIRIISKEEKTSSNLP</sequence>
<dbReference type="Proteomes" id="UP000194221">
    <property type="component" value="Unassembled WGS sequence"/>
</dbReference>
<comment type="caution">
    <text evidence="2">The sequence shown here is derived from an EMBL/GenBank/DDBJ whole genome shotgun (WGS) entry which is preliminary data.</text>
</comment>
<dbReference type="AlphaFoldDB" id="A0A1Y2PH05"/>
<dbReference type="EMBL" id="LAPZ01000002">
    <property type="protein sequence ID" value="OSY89077.1"/>
    <property type="molecule type" value="Genomic_DNA"/>
</dbReference>
<dbReference type="STRING" id="1635173.WH52_04885"/>
<dbReference type="InterPro" id="IPR025485">
    <property type="entry name" value="DUF4377"/>
</dbReference>
<feature type="domain" description="DUF4377" evidence="1">
    <location>
        <begin position="23"/>
        <end position="96"/>
    </location>
</feature>
<dbReference type="InParanoid" id="A0A1Y2PH05"/>
<organism evidence="2 3">
    <name type="scientific">Tenacibaculum holothuriorum</name>
    <dbReference type="NCBI Taxonomy" id="1635173"/>
    <lineage>
        <taxon>Bacteria</taxon>
        <taxon>Pseudomonadati</taxon>
        <taxon>Bacteroidota</taxon>
        <taxon>Flavobacteriia</taxon>
        <taxon>Flavobacteriales</taxon>
        <taxon>Flavobacteriaceae</taxon>
        <taxon>Tenacibaculum</taxon>
    </lineage>
</organism>
<keyword evidence="3" id="KW-1185">Reference proteome</keyword>
<proteinExistence type="predicted"/>
<accession>A0A1Y2PH05</accession>
<reference evidence="2 3" key="1">
    <citation type="submission" date="2015-03" db="EMBL/GenBank/DDBJ databases">
        <title>Genome sequence of Tenacibaculum sp. S2-2, isolated from intestinal microbiota of sea cucumber, Apostichopus japonicas.</title>
        <authorList>
            <person name="Shao Z."/>
            <person name="Wang L."/>
            <person name="Li X."/>
        </authorList>
    </citation>
    <scope>NUCLEOTIDE SEQUENCE [LARGE SCALE GENOMIC DNA]</scope>
    <source>
        <strain evidence="2 3">S2-2</strain>
    </source>
</reference>
<protein>
    <recommendedName>
        <fullName evidence="1">DUF4377 domain-containing protein</fullName>
    </recommendedName>
</protein>
<dbReference type="Pfam" id="PF14302">
    <property type="entry name" value="DUF4377"/>
    <property type="match status" value="1"/>
</dbReference>
<name>A0A1Y2PH05_9FLAO</name>
<evidence type="ECO:0000259" key="1">
    <source>
        <dbReference type="Pfam" id="PF14302"/>
    </source>
</evidence>
<evidence type="ECO:0000313" key="2">
    <source>
        <dbReference type="EMBL" id="OSY89077.1"/>
    </source>
</evidence>
<evidence type="ECO:0000313" key="3">
    <source>
        <dbReference type="Proteomes" id="UP000194221"/>
    </source>
</evidence>